<evidence type="ECO:0000256" key="1">
    <source>
        <dbReference type="SAM" id="Phobius"/>
    </source>
</evidence>
<protein>
    <submittedName>
        <fullName evidence="2">Photosynthetic complex assembly protein PuhC</fullName>
    </submittedName>
</protein>
<organism evidence="2 3">
    <name type="scientific">Sphingomonas echinoides</name>
    <dbReference type="NCBI Taxonomy" id="59803"/>
    <lineage>
        <taxon>Bacteria</taxon>
        <taxon>Pseudomonadati</taxon>
        <taxon>Pseudomonadota</taxon>
        <taxon>Alphaproteobacteria</taxon>
        <taxon>Sphingomonadales</taxon>
        <taxon>Sphingomonadaceae</taxon>
        <taxon>Sphingomonas</taxon>
    </lineage>
</organism>
<comment type="caution">
    <text evidence="2">The sequence shown here is derived from an EMBL/GenBank/DDBJ whole genome shotgun (WGS) entry which is preliminary data.</text>
</comment>
<dbReference type="Proteomes" id="UP001279660">
    <property type="component" value="Unassembled WGS sequence"/>
</dbReference>
<accession>A0ABU4PKV7</accession>
<dbReference type="RefSeq" id="WP_010405222.1">
    <property type="nucleotide sequence ID" value="NZ_JAWXXV010000001.1"/>
</dbReference>
<sequence>MSHSHEVHLPRGALILAGTLVAFAFTLTATMRIAHVPPAASPVLLRSAEHVAPVKSRTLRFIDAADRGVRIEDVGTGATAATIVPGQQTGFIRGVMRGLARERRLHGIGSAPPFVLTQWQDGELSLTDTATGRAIELNAFGTTNRAAFAALLNAPETTR</sequence>
<proteinExistence type="predicted"/>
<keyword evidence="1" id="KW-0472">Membrane</keyword>
<gene>
    <name evidence="2" type="primary">puhC</name>
    <name evidence="2" type="ORF">SIL82_03865</name>
</gene>
<evidence type="ECO:0000313" key="3">
    <source>
        <dbReference type="Proteomes" id="UP001279660"/>
    </source>
</evidence>
<evidence type="ECO:0000313" key="2">
    <source>
        <dbReference type="EMBL" id="MDX5983384.1"/>
    </source>
</evidence>
<keyword evidence="1" id="KW-0812">Transmembrane</keyword>
<name>A0ABU4PKV7_9SPHN</name>
<feature type="transmembrane region" description="Helical" evidence="1">
    <location>
        <begin position="12"/>
        <end position="34"/>
    </location>
</feature>
<dbReference type="NCBIfam" id="TIGR03054">
    <property type="entry name" value="photo_alph_chp1"/>
    <property type="match status" value="1"/>
</dbReference>
<dbReference type="InterPro" id="IPR017495">
    <property type="entry name" value="PuhC"/>
</dbReference>
<dbReference type="EMBL" id="JAWXXV010000001">
    <property type="protein sequence ID" value="MDX5983384.1"/>
    <property type="molecule type" value="Genomic_DNA"/>
</dbReference>
<keyword evidence="1" id="KW-1133">Transmembrane helix</keyword>
<keyword evidence="3" id="KW-1185">Reference proteome</keyword>
<reference evidence="2 3" key="1">
    <citation type="submission" date="2023-11" db="EMBL/GenBank/DDBJ databases">
        <title>MicrobeMod: A computational toolkit for identifying prokaryotic methylation and restriction-modification with nanopore sequencing.</title>
        <authorList>
            <person name="Crits-Christoph A."/>
            <person name="Kang S.C."/>
            <person name="Lee H."/>
            <person name="Ostrov N."/>
        </authorList>
    </citation>
    <scope>NUCLEOTIDE SEQUENCE [LARGE SCALE GENOMIC DNA]</scope>
    <source>
        <strain evidence="2 3">ATCC 14820</strain>
    </source>
</reference>